<reference evidence="2 3" key="1">
    <citation type="submission" date="2022-07" db="EMBL/GenBank/DDBJ databases">
        <authorList>
            <person name="Xamxidin M."/>
            <person name="Wu M."/>
        </authorList>
    </citation>
    <scope>NUCLEOTIDE SEQUENCE [LARGE SCALE GENOMIC DNA]</scope>
    <source>
        <strain evidence="2 3">NBRC 111650</strain>
    </source>
</reference>
<evidence type="ECO:0000313" key="2">
    <source>
        <dbReference type="EMBL" id="MCQ8897321.1"/>
    </source>
</evidence>
<dbReference type="InterPro" id="IPR045584">
    <property type="entry name" value="Pilin-like"/>
</dbReference>
<keyword evidence="1" id="KW-0472">Membrane</keyword>
<protein>
    <submittedName>
        <fullName evidence="2">Prepilin-type N-terminal cleavage/methylation domain-containing protein</fullName>
    </submittedName>
</protein>
<keyword evidence="1" id="KW-0812">Transmembrane</keyword>
<dbReference type="Proteomes" id="UP001204142">
    <property type="component" value="Unassembled WGS sequence"/>
</dbReference>
<dbReference type="RefSeq" id="WP_256765120.1">
    <property type="nucleotide sequence ID" value="NZ_JANIGO010000004.1"/>
</dbReference>
<dbReference type="Gene3D" id="3.30.700.10">
    <property type="entry name" value="Glycoprotein, Type 4 Pilin"/>
    <property type="match status" value="1"/>
</dbReference>
<dbReference type="SUPFAM" id="SSF54523">
    <property type="entry name" value="Pili subunits"/>
    <property type="match status" value="1"/>
</dbReference>
<keyword evidence="3" id="KW-1185">Reference proteome</keyword>
<dbReference type="Pfam" id="PF07963">
    <property type="entry name" value="N_methyl"/>
    <property type="match status" value="1"/>
</dbReference>
<dbReference type="EMBL" id="JANIGO010000004">
    <property type="protein sequence ID" value="MCQ8897321.1"/>
    <property type="molecule type" value="Genomic_DNA"/>
</dbReference>
<feature type="transmembrane region" description="Helical" evidence="1">
    <location>
        <begin position="12"/>
        <end position="32"/>
    </location>
</feature>
<comment type="caution">
    <text evidence="2">The sequence shown here is derived from an EMBL/GenBank/DDBJ whole genome shotgun (WGS) entry which is preliminary data.</text>
</comment>
<accession>A0ABT1WJV5</accession>
<evidence type="ECO:0000256" key="1">
    <source>
        <dbReference type="SAM" id="Phobius"/>
    </source>
</evidence>
<keyword evidence="1" id="KW-1133">Transmembrane helix</keyword>
<proteinExistence type="predicted"/>
<dbReference type="InterPro" id="IPR012902">
    <property type="entry name" value="N_methyl_site"/>
</dbReference>
<evidence type="ECO:0000313" key="3">
    <source>
        <dbReference type="Proteomes" id="UP001204142"/>
    </source>
</evidence>
<dbReference type="NCBIfam" id="TIGR02532">
    <property type="entry name" value="IV_pilin_GFxxxE"/>
    <property type="match status" value="1"/>
</dbReference>
<gene>
    <name evidence="2" type="ORF">NQT62_12845</name>
</gene>
<sequence>MNVKHTHGFTILELMIALAIVGVVATIALSGVDVFNRHRMRVEASSLLRQVAMNQISYRDRYGVYGTLSSLQSAGLASNSDYFDLQLDVPAVTAFRQYSLTLTARNPGYDETCQVYRMVVDGGITSTTSQDSSNADSTRRCL</sequence>
<name>A0ABT1WJV5_9BURK</name>
<organism evidence="2 3">
    <name type="scientific">Limnobacter humi</name>
    <dbReference type="NCBI Taxonomy" id="1778671"/>
    <lineage>
        <taxon>Bacteria</taxon>
        <taxon>Pseudomonadati</taxon>
        <taxon>Pseudomonadota</taxon>
        <taxon>Betaproteobacteria</taxon>
        <taxon>Burkholderiales</taxon>
        <taxon>Burkholderiaceae</taxon>
        <taxon>Limnobacter</taxon>
    </lineage>
</organism>